<proteinExistence type="predicted"/>
<comment type="caution">
    <text evidence="1">The sequence shown here is derived from an EMBL/GenBank/DDBJ whole genome shotgun (WGS) entry which is preliminary data.</text>
</comment>
<dbReference type="PANTHER" id="PTHR12444">
    <property type="entry name" value="PROTEIN EFR3 HOMOLOG CMP44E"/>
    <property type="match status" value="1"/>
</dbReference>
<dbReference type="Proteomes" id="UP001159363">
    <property type="component" value="Chromosome 12"/>
</dbReference>
<reference evidence="1 2" key="1">
    <citation type="submission" date="2023-02" db="EMBL/GenBank/DDBJ databases">
        <title>LHISI_Scaffold_Assembly.</title>
        <authorList>
            <person name="Stuart O.P."/>
            <person name="Cleave R."/>
            <person name="Magrath M.J.L."/>
            <person name="Mikheyev A.S."/>
        </authorList>
    </citation>
    <scope>NUCLEOTIDE SEQUENCE [LARGE SCALE GENOMIC DNA]</scope>
    <source>
        <strain evidence="1">Daus_M_001</strain>
        <tissue evidence="1">Leg muscle</tissue>
    </source>
</reference>
<accession>A0ABQ9GDX8</accession>
<dbReference type="InterPro" id="IPR051851">
    <property type="entry name" value="EFR3_Homologs"/>
</dbReference>
<name>A0ABQ9GDX8_9NEOP</name>
<evidence type="ECO:0000313" key="1">
    <source>
        <dbReference type="EMBL" id="KAJ8870605.1"/>
    </source>
</evidence>
<evidence type="ECO:0000313" key="2">
    <source>
        <dbReference type="Proteomes" id="UP001159363"/>
    </source>
</evidence>
<dbReference type="InterPro" id="IPR016024">
    <property type="entry name" value="ARM-type_fold"/>
</dbReference>
<gene>
    <name evidence="1" type="ORF">PR048_029628</name>
</gene>
<dbReference type="EMBL" id="JARBHB010000013">
    <property type="protein sequence ID" value="KAJ8870605.1"/>
    <property type="molecule type" value="Genomic_DNA"/>
</dbReference>
<keyword evidence="2" id="KW-1185">Reference proteome</keyword>
<protein>
    <submittedName>
        <fullName evidence="1">Uncharacterized protein</fullName>
    </submittedName>
</protein>
<organism evidence="1 2">
    <name type="scientific">Dryococelus australis</name>
    <dbReference type="NCBI Taxonomy" id="614101"/>
    <lineage>
        <taxon>Eukaryota</taxon>
        <taxon>Metazoa</taxon>
        <taxon>Ecdysozoa</taxon>
        <taxon>Arthropoda</taxon>
        <taxon>Hexapoda</taxon>
        <taxon>Insecta</taxon>
        <taxon>Pterygota</taxon>
        <taxon>Neoptera</taxon>
        <taxon>Polyneoptera</taxon>
        <taxon>Phasmatodea</taxon>
        <taxon>Verophasmatodea</taxon>
        <taxon>Anareolatae</taxon>
        <taxon>Phasmatidae</taxon>
        <taxon>Eurycanthinae</taxon>
        <taxon>Dryococelus</taxon>
    </lineage>
</organism>
<sequence>MSPGVKMTLKSISRASLELSDELGNTCLGEGGEVSPQWVFWFAQKRGQLREFFAEVDTVPVFWKEEVCSSLQAGCLGCLVDGQHLAPSSQTCVALASKFVKFANIEEDTPSYHRRYDFFVSKFSAMCHKDNCDSEMRDKIRLAGIKGLQGVVRKTICDDLVENIWEPVHMDKIVPSLLFNMQNSRYLSKEAGTPDAPQEERCDPPTLAETCMRELVGRASFGHIRCVLKPVLRCSQYSYTVVEMLMCHLDENKESNPKIRTSIADVLSKIISIAAGESVGPSVLEIINSLLSHLRISVSRELPGDNPGAHFDEKLYQDALINALGEFANHLPDYQKIEIMMFIMSKVPHPSLDHLRGFSGPGDVMLQNILLKSLLKVGTKYQTIHFNTTFPLSFLEPLLTMSLADDPDMRLLVQKILHTLIDRHSNLDKLLRPSVNVSELELVVEKTSRPDIIFVRKNGPEIYLSLYESLQKANNTVANMKAVYTTLALLIIELASEETVLDLIRLVISIQDMALTCTSLSMAQKFNLHAIVACLLVLIPHIVPISSLLEYAEKVIAARRIANASHLLPDLLEHYDLESCPLPSQLGPDVLVDQTAVTDCLKGAGFDAARLQQVSPYSVGGGPTQGHRYSWVETSSAADFNSFQAEVDSVSSSPGVQKASLIIL</sequence>
<dbReference type="SUPFAM" id="SSF48371">
    <property type="entry name" value="ARM repeat"/>
    <property type="match status" value="1"/>
</dbReference>
<dbReference type="PANTHER" id="PTHR12444:SF8">
    <property type="entry name" value="PROTEIN EFR3 HOMOLOG CMP44E"/>
    <property type="match status" value="1"/>
</dbReference>